<dbReference type="Pfam" id="PF00847">
    <property type="entry name" value="AP2"/>
    <property type="match status" value="1"/>
</dbReference>
<dbReference type="KEGG" id="mcha:111013541"/>
<evidence type="ECO:0000256" key="7">
    <source>
        <dbReference type="ARBA" id="ARBA00024343"/>
    </source>
</evidence>
<dbReference type="GO" id="GO:0003677">
    <property type="term" value="F:DNA binding"/>
    <property type="evidence" value="ECO:0007669"/>
    <property type="project" value="UniProtKB-KW"/>
</dbReference>
<dbReference type="SMART" id="SM00380">
    <property type="entry name" value="AP2"/>
    <property type="match status" value="1"/>
</dbReference>
<gene>
    <name evidence="10" type="primary">LOC111013541</name>
</gene>
<dbReference type="PANTHER" id="PTHR31839:SF85">
    <property type="entry name" value="AP2_ERF DOMAIN-CONTAINING PROTEIN"/>
    <property type="match status" value="1"/>
</dbReference>
<keyword evidence="3" id="KW-0238">DNA-binding</keyword>
<evidence type="ECO:0000256" key="3">
    <source>
        <dbReference type="ARBA" id="ARBA00023125"/>
    </source>
</evidence>
<dbReference type="InterPro" id="IPR001471">
    <property type="entry name" value="AP2/ERF_dom"/>
</dbReference>
<name>A0A6J1CR28_MOMCH</name>
<evidence type="ECO:0000259" key="8">
    <source>
        <dbReference type="PROSITE" id="PS51032"/>
    </source>
</evidence>
<dbReference type="Proteomes" id="UP000504603">
    <property type="component" value="Unplaced"/>
</dbReference>
<keyword evidence="9" id="KW-1185">Reference proteome</keyword>
<feature type="domain" description="AP2/ERF" evidence="8">
    <location>
        <begin position="74"/>
        <end position="131"/>
    </location>
</feature>
<keyword evidence="4" id="KW-0010">Activator</keyword>
<dbReference type="GO" id="GO:0003700">
    <property type="term" value="F:DNA-binding transcription factor activity"/>
    <property type="evidence" value="ECO:0007669"/>
    <property type="project" value="InterPro"/>
</dbReference>
<reference evidence="10" key="1">
    <citation type="submission" date="2025-08" db="UniProtKB">
        <authorList>
            <consortium name="RefSeq"/>
        </authorList>
    </citation>
    <scope>IDENTIFICATION</scope>
    <source>
        <strain evidence="10">OHB3-1</strain>
    </source>
</reference>
<dbReference type="InterPro" id="IPR036955">
    <property type="entry name" value="AP2/ERF_dom_sf"/>
</dbReference>
<sequence length="260" mass="28367">MNMINMNLNLNLNRPYNNACSSSTTGLHQFSIHKMPPRIIQFHTHPSEIKTSSLIFRITMYFSKTKTGPNPTSGYRGVRRRSSGKWVSEIREPRKPNRIWLGTFPTPEMAAVAYDVAALALKGPDADLNFPNSASSLPVPASTSARDIQAAATSAAAAIGAAAAAMGIGMRMDGNSLSSNEGSGSGSRMEEEEEYGVVGEFGGFVEEDMIFDMPNILMNMAEGMLLTPPSFNFNNNLNPPNDHFDYATTYAPQDTLWDFP</sequence>
<protein>
    <submittedName>
        <fullName evidence="10">Ethylene-responsive transcription factor ERF024-like</fullName>
    </submittedName>
</protein>
<dbReference type="RefSeq" id="XP_022143696.1">
    <property type="nucleotide sequence ID" value="XM_022288004.1"/>
</dbReference>
<dbReference type="GeneID" id="111013541"/>
<dbReference type="Gene3D" id="3.30.730.10">
    <property type="entry name" value="AP2/ERF domain"/>
    <property type="match status" value="1"/>
</dbReference>
<dbReference type="GO" id="GO:0005634">
    <property type="term" value="C:nucleus"/>
    <property type="evidence" value="ECO:0007669"/>
    <property type="project" value="UniProtKB-SubCell"/>
</dbReference>
<evidence type="ECO:0000256" key="5">
    <source>
        <dbReference type="ARBA" id="ARBA00023163"/>
    </source>
</evidence>
<evidence type="ECO:0000313" key="10">
    <source>
        <dbReference type="RefSeq" id="XP_022143696.1"/>
    </source>
</evidence>
<accession>A0A6J1CR28</accession>
<evidence type="ECO:0000256" key="6">
    <source>
        <dbReference type="ARBA" id="ARBA00023242"/>
    </source>
</evidence>
<proteinExistence type="inferred from homology"/>
<dbReference type="FunFam" id="3.30.730.10:FF:000001">
    <property type="entry name" value="Ethylene-responsive transcription factor 2"/>
    <property type="match status" value="1"/>
</dbReference>
<keyword evidence="6" id="KW-0539">Nucleus</keyword>
<dbReference type="OrthoDB" id="1932364at2759"/>
<evidence type="ECO:0000256" key="4">
    <source>
        <dbReference type="ARBA" id="ARBA00023159"/>
    </source>
</evidence>
<dbReference type="InterPro" id="IPR045277">
    <property type="entry name" value="DRE1A-I"/>
</dbReference>
<dbReference type="SUPFAM" id="SSF54171">
    <property type="entry name" value="DNA-binding domain"/>
    <property type="match status" value="1"/>
</dbReference>
<dbReference type="AlphaFoldDB" id="A0A6J1CR28"/>
<dbReference type="PANTHER" id="PTHR31839">
    <property type="entry name" value="DEHYDRATION-RESPONSIVE ELEMENT-BINDING PROTEIN 1D"/>
    <property type="match status" value="1"/>
</dbReference>
<dbReference type="PRINTS" id="PR00367">
    <property type="entry name" value="ETHRSPELEMNT"/>
</dbReference>
<dbReference type="InterPro" id="IPR016177">
    <property type="entry name" value="DNA-bd_dom_sf"/>
</dbReference>
<keyword evidence="5" id="KW-0804">Transcription</keyword>
<evidence type="ECO:0000256" key="2">
    <source>
        <dbReference type="ARBA" id="ARBA00023015"/>
    </source>
</evidence>
<dbReference type="PROSITE" id="PS51032">
    <property type="entry name" value="AP2_ERF"/>
    <property type="match status" value="1"/>
</dbReference>
<dbReference type="CDD" id="cd00018">
    <property type="entry name" value="AP2"/>
    <property type="match status" value="1"/>
</dbReference>
<evidence type="ECO:0000256" key="1">
    <source>
        <dbReference type="ARBA" id="ARBA00004123"/>
    </source>
</evidence>
<organism evidence="9 10">
    <name type="scientific">Momordica charantia</name>
    <name type="common">Bitter gourd</name>
    <name type="synonym">Balsam pear</name>
    <dbReference type="NCBI Taxonomy" id="3673"/>
    <lineage>
        <taxon>Eukaryota</taxon>
        <taxon>Viridiplantae</taxon>
        <taxon>Streptophyta</taxon>
        <taxon>Embryophyta</taxon>
        <taxon>Tracheophyta</taxon>
        <taxon>Spermatophyta</taxon>
        <taxon>Magnoliopsida</taxon>
        <taxon>eudicotyledons</taxon>
        <taxon>Gunneridae</taxon>
        <taxon>Pentapetalae</taxon>
        <taxon>rosids</taxon>
        <taxon>fabids</taxon>
        <taxon>Cucurbitales</taxon>
        <taxon>Cucurbitaceae</taxon>
        <taxon>Momordiceae</taxon>
        <taxon>Momordica</taxon>
    </lineage>
</organism>
<comment type="similarity">
    <text evidence="7">Belongs to the AP2/ERF transcription factor family. ERF subfamily.</text>
</comment>
<evidence type="ECO:0000313" key="9">
    <source>
        <dbReference type="Proteomes" id="UP000504603"/>
    </source>
</evidence>
<comment type="subcellular location">
    <subcellularLocation>
        <location evidence="1">Nucleus</location>
    </subcellularLocation>
</comment>
<keyword evidence="2" id="KW-0805">Transcription regulation</keyword>